<proteinExistence type="predicted"/>
<comment type="caution">
    <text evidence="2">The sequence shown here is derived from an EMBL/GenBank/DDBJ whole genome shotgun (WGS) entry which is preliminary data.</text>
</comment>
<dbReference type="Proteomes" id="UP001589590">
    <property type="component" value="Unassembled WGS sequence"/>
</dbReference>
<dbReference type="RefSeq" id="WP_290267793.1">
    <property type="nucleotide sequence ID" value="NZ_JAUFQP010000001.1"/>
</dbReference>
<dbReference type="EMBL" id="JBHMFA010000015">
    <property type="protein sequence ID" value="MFB9106228.1"/>
    <property type="molecule type" value="Genomic_DNA"/>
</dbReference>
<protein>
    <recommendedName>
        <fullName evidence="4">Sulfatase N-terminal domain-containing protein</fullName>
    </recommendedName>
</protein>
<evidence type="ECO:0008006" key="4">
    <source>
        <dbReference type="Google" id="ProtNLM"/>
    </source>
</evidence>
<name>A0ABV5H364_9FLAO</name>
<evidence type="ECO:0000256" key="1">
    <source>
        <dbReference type="SAM" id="SignalP"/>
    </source>
</evidence>
<keyword evidence="3" id="KW-1185">Reference proteome</keyword>
<evidence type="ECO:0000313" key="2">
    <source>
        <dbReference type="EMBL" id="MFB9106228.1"/>
    </source>
</evidence>
<gene>
    <name evidence="2" type="ORF">ACFFU1_15090</name>
</gene>
<sequence length="73" mass="7996">MKKIILTLIICSLTASSFAQKKLNISIVMSDDLGWGQTSYNNHPVLKKTNIDAMAENGIRLGRVNNALHRNGG</sequence>
<dbReference type="Gene3D" id="3.40.720.10">
    <property type="entry name" value="Alkaline Phosphatase, subunit A"/>
    <property type="match status" value="1"/>
</dbReference>
<keyword evidence="1" id="KW-0732">Signal</keyword>
<accession>A0ABV5H364</accession>
<evidence type="ECO:0000313" key="3">
    <source>
        <dbReference type="Proteomes" id="UP001589590"/>
    </source>
</evidence>
<reference evidence="2 3" key="1">
    <citation type="submission" date="2024-09" db="EMBL/GenBank/DDBJ databases">
        <authorList>
            <person name="Sun Q."/>
            <person name="Mori K."/>
        </authorList>
    </citation>
    <scope>NUCLEOTIDE SEQUENCE [LARGE SCALE GENOMIC DNA]</scope>
    <source>
        <strain evidence="2 3">CECT 8300</strain>
    </source>
</reference>
<feature type="signal peptide" evidence="1">
    <location>
        <begin position="1"/>
        <end position="21"/>
    </location>
</feature>
<organism evidence="2 3">
    <name type="scientific">Algibacter miyuki</name>
    <dbReference type="NCBI Taxonomy" id="1306933"/>
    <lineage>
        <taxon>Bacteria</taxon>
        <taxon>Pseudomonadati</taxon>
        <taxon>Bacteroidota</taxon>
        <taxon>Flavobacteriia</taxon>
        <taxon>Flavobacteriales</taxon>
        <taxon>Flavobacteriaceae</taxon>
        <taxon>Algibacter</taxon>
    </lineage>
</organism>
<dbReference type="SUPFAM" id="SSF53649">
    <property type="entry name" value="Alkaline phosphatase-like"/>
    <property type="match status" value="1"/>
</dbReference>
<dbReference type="InterPro" id="IPR017850">
    <property type="entry name" value="Alkaline_phosphatase_core_sf"/>
</dbReference>
<feature type="chain" id="PRO_5045415543" description="Sulfatase N-terminal domain-containing protein" evidence="1">
    <location>
        <begin position="22"/>
        <end position="73"/>
    </location>
</feature>